<comment type="cofactor">
    <cofactor evidence="1">
        <name>Mn(2+)</name>
        <dbReference type="ChEBI" id="CHEBI:29035"/>
    </cofactor>
</comment>
<dbReference type="Proteomes" id="UP001596011">
    <property type="component" value="Unassembled WGS sequence"/>
</dbReference>
<gene>
    <name evidence="10" type="ORF">ACFO6V_09225</name>
</gene>
<dbReference type="RefSeq" id="WP_377134471.1">
    <property type="nucleotide sequence ID" value="NZ_JBHSFI010000003.1"/>
</dbReference>
<sequence length="412" mass="44799">MSSNFPVALSGARAQTLMWAHEHDVDHAALNQLRNISALPWVAGVRVMPDVHLGKGATVGSVIAMRDAVSPNAVGVDIGCGMIGVRTSLTAPDLPDDLSRLRARIEAAVPVGFHAHGEQVDLRRLRPVKGSGGQERLRGEQAFWDRFETLNPKVRQLETRARKQLGSLGGGNHFVELCLDSSDQVWLQLHSGSRNIGKELAEHHVGIAKRLEHNVGLVDRELAVFLGGTPEMDAYLNDLWWAQEYAARSRAVMMALTVQAVRDEFAAMSDGGRELTFDEGVNVHHNYVAREQVDGEELIVTRKGAIRAGKGDLGLIPGSMGTGSYVVRGLGNPESYWSASHGAGRRMSRTRAKQEFTLDDLAAQTEGVECRKDRGVLDEIPGAYKDLDAVIAAQSDLVEVVARLRTVLCVKG</sequence>
<evidence type="ECO:0000313" key="10">
    <source>
        <dbReference type="EMBL" id="MFC4628412.1"/>
    </source>
</evidence>
<evidence type="ECO:0000256" key="4">
    <source>
        <dbReference type="ARBA" id="ARBA00022723"/>
    </source>
</evidence>
<dbReference type="EMBL" id="JBHSFI010000003">
    <property type="protein sequence ID" value="MFC4628412.1"/>
    <property type="molecule type" value="Genomic_DNA"/>
</dbReference>
<keyword evidence="7" id="KW-0342">GTP-binding</keyword>
<keyword evidence="8" id="KW-0464">Manganese</keyword>
<evidence type="ECO:0000256" key="5">
    <source>
        <dbReference type="ARBA" id="ARBA00022741"/>
    </source>
</evidence>
<comment type="catalytic activity">
    <reaction evidence="9">
        <text>a 3'-end 3'-phospho-ribonucleotide-RNA + a 5'-end dephospho-ribonucleoside-RNA + GTP = a ribonucleotidyl-ribonucleotide-RNA + GMP + diphosphate</text>
        <dbReference type="Rhea" id="RHEA:68076"/>
        <dbReference type="Rhea" id="RHEA-COMP:10463"/>
        <dbReference type="Rhea" id="RHEA-COMP:13936"/>
        <dbReference type="Rhea" id="RHEA-COMP:17355"/>
        <dbReference type="ChEBI" id="CHEBI:33019"/>
        <dbReference type="ChEBI" id="CHEBI:37565"/>
        <dbReference type="ChEBI" id="CHEBI:58115"/>
        <dbReference type="ChEBI" id="CHEBI:83062"/>
        <dbReference type="ChEBI" id="CHEBI:138284"/>
        <dbReference type="ChEBI" id="CHEBI:173118"/>
        <dbReference type="EC" id="6.5.1.8"/>
    </reaction>
</comment>
<evidence type="ECO:0000256" key="6">
    <source>
        <dbReference type="ARBA" id="ARBA00022800"/>
    </source>
</evidence>
<comment type="caution">
    <text evidence="10">The sequence shown here is derived from an EMBL/GenBank/DDBJ whole genome shotgun (WGS) entry which is preliminary data.</text>
</comment>
<evidence type="ECO:0000256" key="3">
    <source>
        <dbReference type="ARBA" id="ARBA00022598"/>
    </source>
</evidence>
<keyword evidence="11" id="KW-1185">Reference proteome</keyword>
<evidence type="ECO:0000256" key="2">
    <source>
        <dbReference type="ARBA" id="ARBA00012726"/>
    </source>
</evidence>
<protein>
    <recommendedName>
        <fullName evidence="2">3'-phosphate/5'-hydroxy nucleic acid ligase</fullName>
        <ecNumber evidence="2">6.5.1.8</ecNumber>
    </recommendedName>
</protein>
<evidence type="ECO:0000256" key="7">
    <source>
        <dbReference type="ARBA" id="ARBA00023134"/>
    </source>
</evidence>
<dbReference type="PANTHER" id="PTHR43749">
    <property type="entry name" value="RNA-SPLICING LIGASE RTCB"/>
    <property type="match status" value="1"/>
</dbReference>
<proteinExistence type="predicted"/>
<evidence type="ECO:0000256" key="8">
    <source>
        <dbReference type="ARBA" id="ARBA00023211"/>
    </source>
</evidence>
<evidence type="ECO:0000256" key="9">
    <source>
        <dbReference type="ARBA" id="ARBA00047746"/>
    </source>
</evidence>
<keyword evidence="5" id="KW-0547">Nucleotide-binding</keyword>
<accession>A0ABV9HDN5</accession>
<dbReference type="InterPro" id="IPR052915">
    <property type="entry name" value="RtcB-like"/>
</dbReference>
<organism evidence="10 11">
    <name type="scientific">Promicromonospora alba</name>
    <dbReference type="NCBI Taxonomy" id="1616110"/>
    <lineage>
        <taxon>Bacteria</taxon>
        <taxon>Bacillati</taxon>
        <taxon>Actinomycetota</taxon>
        <taxon>Actinomycetes</taxon>
        <taxon>Micrococcales</taxon>
        <taxon>Promicromonosporaceae</taxon>
        <taxon>Promicromonospora</taxon>
    </lineage>
</organism>
<keyword evidence="4" id="KW-0479">Metal-binding</keyword>
<dbReference type="Gene3D" id="3.90.1860.10">
    <property type="entry name" value="tRNA-splicing ligase RtcB"/>
    <property type="match status" value="1"/>
</dbReference>
<keyword evidence="6" id="KW-0692">RNA repair</keyword>
<dbReference type="Pfam" id="PF01139">
    <property type="entry name" value="RtcB"/>
    <property type="match status" value="1"/>
</dbReference>
<dbReference type="GO" id="GO:0170057">
    <property type="term" value="F:RNA ligase (GTP) activity"/>
    <property type="evidence" value="ECO:0007669"/>
    <property type="project" value="UniProtKB-EC"/>
</dbReference>
<dbReference type="EC" id="6.5.1.8" evidence="2"/>
<evidence type="ECO:0000256" key="1">
    <source>
        <dbReference type="ARBA" id="ARBA00001936"/>
    </source>
</evidence>
<keyword evidence="3 10" id="KW-0436">Ligase</keyword>
<dbReference type="InterPro" id="IPR036025">
    <property type="entry name" value="RtcB-like_sf"/>
</dbReference>
<dbReference type="PANTHER" id="PTHR43749:SF2">
    <property type="entry name" value="RNA-SPLICING LIGASE RTCB"/>
    <property type="match status" value="1"/>
</dbReference>
<dbReference type="InterPro" id="IPR001233">
    <property type="entry name" value="RtcB"/>
</dbReference>
<dbReference type="SUPFAM" id="SSF103365">
    <property type="entry name" value="Hypothetical protein PH1602"/>
    <property type="match status" value="1"/>
</dbReference>
<name>A0ABV9HDN5_9MICO</name>
<evidence type="ECO:0000313" key="11">
    <source>
        <dbReference type="Proteomes" id="UP001596011"/>
    </source>
</evidence>
<reference evidence="11" key="1">
    <citation type="journal article" date="2019" name="Int. J. Syst. Evol. Microbiol.">
        <title>The Global Catalogue of Microorganisms (GCM) 10K type strain sequencing project: providing services to taxonomists for standard genome sequencing and annotation.</title>
        <authorList>
            <consortium name="The Broad Institute Genomics Platform"/>
            <consortium name="The Broad Institute Genome Sequencing Center for Infectious Disease"/>
            <person name="Wu L."/>
            <person name="Ma J."/>
        </authorList>
    </citation>
    <scope>NUCLEOTIDE SEQUENCE [LARGE SCALE GENOMIC DNA]</scope>
    <source>
        <strain evidence="11">CCUG 42722</strain>
    </source>
</reference>